<evidence type="ECO:0000256" key="1">
    <source>
        <dbReference type="SAM" id="Coils"/>
    </source>
</evidence>
<gene>
    <name evidence="3" type="ORF">CYNAS_LOCUS18281</name>
</gene>
<protein>
    <submittedName>
        <fullName evidence="3">Uncharacterized protein</fullName>
    </submittedName>
</protein>
<evidence type="ECO:0000313" key="3">
    <source>
        <dbReference type="EMBL" id="CAJ0606298.1"/>
    </source>
</evidence>
<dbReference type="AlphaFoldDB" id="A0AA36H960"/>
<name>A0AA36H960_CYLNA</name>
<comment type="caution">
    <text evidence="3">The sequence shown here is derived from an EMBL/GenBank/DDBJ whole genome shotgun (WGS) entry which is preliminary data.</text>
</comment>
<evidence type="ECO:0000313" key="4">
    <source>
        <dbReference type="Proteomes" id="UP001176961"/>
    </source>
</evidence>
<feature type="compositionally biased region" description="Acidic residues" evidence="2">
    <location>
        <begin position="83"/>
        <end position="93"/>
    </location>
</feature>
<accession>A0AA36H960</accession>
<keyword evidence="4" id="KW-1185">Reference proteome</keyword>
<feature type="coiled-coil region" evidence="1">
    <location>
        <begin position="138"/>
        <end position="170"/>
    </location>
</feature>
<sequence>MQETVGCEQLKKKKYKGTGGGVYNLLKLPSYLHPLVEALAEKHHIAGVPGLDQELDGELEYKSDDALAPNGLGIRDVTGEEEEVVLDDSPETFEEGRKKPATTDLALSKPKSIAAKAREALSLFTDKRSLLYDEEIKLARLKQRKVQIEIRVAELKMEEARLLVETAKANLPRSTTNDLPYPQFYSL</sequence>
<evidence type="ECO:0000256" key="2">
    <source>
        <dbReference type="SAM" id="MobiDB-lite"/>
    </source>
</evidence>
<dbReference type="EMBL" id="CATQJL010000316">
    <property type="protein sequence ID" value="CAJ0606298.1"/>
    <property type="molecule type" value="Genomic_DNA"/>
</dbReference>
<proteinExistence type="predicted"/>
<reference evidence="3" key="1">
    <citation type="submission" date="2023-07" db="EMBL/GenBank/DDBJ databases">
        <authorList>
            <consortium name="CYATHOMIX"/>
        </authorList>
    </citation>
    <scope>NUCLEOTIDE SEQUENCE</scope>
    <source>
        <strain evidence="3">N/A</strain>
    </source>
</reference>
<keyword evidence="1" id="KW-0175">Coiled coil</keyword>
<organism evidence="3 4">
    <name type="scientific">Cylicocyclus nassatus</name>
    <name type="common">Nematode worm</name>
    <dbReference type="NCBI Taxonomy" id="53992"/>
    <lineage>
        <taxon>Eukaryota</taxon>
        <taxon>Metazoa</taxon>
        <taxon>Ecdysozoa</taxon>
        <taxon>Nematoda</taxon>
        <taxon>Chromadorea</taxon>
        <taxon>Rhabditida</taxon>
        <taxon>Rhabditina</taxon>
        <taxon>Rhabditomorpha</taxon>
        <taxon>Strongyloidea</taxon>
        <taxon>Strongylidae</taxon>
        <taxon>Cylicocyclus</taxon>
    </lineage>
</organism>
<dbReference type="Proteomes" id="UP001176961">
    <property type="component" value="Unassembled WGS sequence"/>
</dbReference>
<feature type="region of interest" description="Disordered" evidence="2">
    <location>
        <begin position="83"/>
        <end position="104"/>
    </location>
</feature>